<evidence type="ECO:0000256" key="2">
    <source>
        <dbReference type="SAM" id="Phobius"/>
    </source>
</evidence>
<dbReference type="AlphaFoldDB" id="A0A1Y1JS40"/>
<feature type="region of interest" description="Disordered" evidence="1">
    <location>
        <begin position="233"/>
        <end position="269"/>
    </location>
</feature>
<keyword evidence="2" id="KW-0812">Transmembrane</keyword>
<keyword evidence="2" id="KW-0472">Membrane</keyword>
<comment type="caution">
    <text evidence="3">The sequence shown here is derived from an EMBL/GenBank/DDBJ whole genome shotgun (WGS) entry which is preliminary data.</text>
</comment>
<dbReference type="Proteomes" id="UP000195521">
    <property type="component" value="Unassembled WGS sequence"/>
</dbReference>
<dbReference type="GeneID" id="39744815"/>
<dbReference type="EMBL" id="BDQF01000060">
    <property type="protein sequence ID" value="GAW84007.1"/>
    <property type="molecule type" value="Genomic_DNA"/>
</dbReference>
<feature type="transmembrane region" description="Helical" evidence="2">
    <location>
        <begin position="291"/>
        <end position="309"/>
    </location>
</feature>
<protein>
    <submittedName>
        <fullName evidence="3">Variable surface protein</fullName>
    </submittedName>
</protein>
<organism evidence="3 4">
    <name type="scientific">Plasmodium gonderi</name>
    <dbReference type="NCBI Taxonomy" id="77519"/>
    <lineage>
        <taxon>Eukaryota</taxon>
        <taxon>Sar</taxon>
        <taxon>Alveolata</taxon>
        <taxon>Apicomplexa</taxon>
        <taxon>Aconoidasida</taxon>
        <taxon>Haemosporida</taxon>
        <taxon>Plasmodiidae</taxon>
        <taxon>Plasmodium</taxon>
        <taxon>Plasmodium (Plasmodium)</taxon>
    </lineage>
</organism>
<evidence type="ECO:0000313" key="4">
    <source>
        <dbReference type="Proteomes" id="UP000195521"/>
    </source>
</evidence>
<dbReference type="InterPro" id="IPR008780">
    <property type="entry name" value="Plasmodium_Vir"/>
</dbReference>
<dbReference type="OrthoDB" id="389074at2759"/>
<dbReference type="RefSeq" id="XP_028546596.1">
    <property type="nucleotide sequence ID" value="XM_028690795.1"/>
</dbReference>
<dbReference type="Pfam" id="PF05795">
    <property type="entry name" value="Plasmodium_Vir"/>
    <property type="match status" value="1"/>
</dbReference>
<dbReference type="OMA" id="IHARCEL"/>
<evidence type="ECO:0000256" key="1">
    <source>
        <dbReference type="SAM" id="MobiDB-lite"/>
    </source>
</evidence>
<keyword evidence="2" id="KW-1133">Transmembrane helix</keyword>
<gene>
    <name evidence="3" type="ORF">PGO_000575</name>
</gene>
<feature type="compositionally biased region" description="Acidic residues" evidence="1">
    <location>
        <begin position="233"/>
        <end position="246"/>
    </location>
</feature>
<name>A0A1Y1JS40_PLAGO</name>
<keyword evidence="4" id="KW-1185">Reference proteome</keyword>
<reference evidence="4" key="1">
    <citation type="submission" date="2017-04" db="EMBL/GenBank/DDBJ databases">
        <title>Plasmodium gonderi genome.</title>
        <authorList>
            <person name="Arisue N."/>
            <person name="Honma H."/>
            <person name="Kawai S."/>
            <person name="Tougan T."/>
            <person name="Tanabe K."/>
            <person name="Horii T."/>
        </authorList>
    </citation>
    <scope>NUCLEOTIDE SEQUENCE [LARGE SCALE GENOMIC DNA]</scope>
    <source>
        <strain evidence="4">ATCC 30045</strain>
    </source>
</reference>
<sequence>MDTTYTNELDTSKLPSKRIYNILNEESIDLRDIHARCELCLPNSHNKNEYIRLCSKLVKYLQKKNDIWKRLKISGYHCNLFSYWLYEKLLRMLDNNERNTYDILDKIQQIAYDVMKYKGGNLFIKCDLDRNFKTKEVWEWKKTFYDYCLDFDTIKNMHEPDEVNCNKINNYIKEKKKVFNYFKNICQNKNLGSHECPDVYSNCKHCDPEELINHFKCHSQEDQQMITIDPTFQEEEQEQEQQDEQEQSLKPNLVESPRGEPRHSEILTPYTHGISRATYDNYSSAKTFGKSLLGVVMISMIFGIIYNFTSIGKRLHHTIGKLKNSIINKNGDNNTSFPYNSEYDYPLNEYREEHFVGYNTY</sequence>
<proteinExistence type="predicted"/>
<accession>A0A1Y1JS40</accession>
<evidence type="ECO:0000313" key="3">
    <source>
        <dbReference type="EMBL" id="GAW84007.1"/>
    </source>
</evidence>